<reference evidence="8 9" key="2">
    <citation type="submission" date="2015-09" db="EMBL/GenBank/DDBJ databases">
        <title>Genome analysis of Pseudomonas syringae pv. porri LMG.</title>
        <authorList>
            <person name="Rombouts S."/>
        </authorList>
    </citation>
    <scope>NUCLEOTIDE SEQUENCE [LARGE SCALE GENOMIC DNA]</scope>
    <source>
        <strain evidence="8 9">LMG 28496</strain>
    </source>
</reference>
<accession>A0ABR5JTY1</accession>
<dbReference type="RefSeq" id="WP_155495864.1">
    <property type="nucleotide sequence ID" value="NZ_JUEU01000035.1"/>
</dbReference>
<evidence type="ECO:0000256" key="3">
    <source>
        <dbReference type="ARBA" id="ARBA00022578"/>
    </source>
</evidence>
<feature type="domain" description="Transposase InsH N-terminal" evidence="7">
    <location>
        <begin position="2"/>
        <end position="42"/>
    </location>
</feature>
<organism evidence="8 9">
    <name type="scientific">Pseudomonas coronafaciens pv. porri</name>
    <dbReference type="NCBI Taxonomy" id="83964"/>
    <lineage>
        <taxon>Bacteria</taxon>
        <taxon>Pseudomonadati</taxon>
        <taxon>Pseudomonadota</taxon>
        <taxon>Gammaproteobacteria</taxon>
        <taxon>Pseudomonadales</taxon>
        <taxon>Pseudomonadaceae</taxon>
        <taxon>Pseudomonas</taxon>
        <taxon>Pseudomonas coronafaciens</taxon>
    </lineage>
</organism>
<evidence type="ECO:0000256" key="4">
    <source>
        <dbReference type="ARBA" id="ARBA00023125"/>
    </source>
</evidence>
<dbReference type="InterPro" id="IPR047959">
    <property type="entry name" value="Transpos_IS5"/>
</dbReference>
<evidence type="ECO:0000256" key="5">
    <source>
        <dbReference type="ARBA" id="ARBA00023172"/>
    </source>
</evidence>
<keyword evidence="5" id="KW-0233">DNA recombination</keyword>
<feature type="domain" description="Transposase IS4-like" evidence="6">
    <location>
        <begin position="69"/>
        <end position="175"/>
    </location>
</feature>
<proteinExistence type="inferred from homology"/>
<gene>
    <name evidence="8" type="ORF">OX90_03945</name>
</gene>
<comment type="similarity">
    <text evidence="2">Belongs to the transposase 11 family.</text>
</comment>
<comment type="function">
    <text evidence="1">Involved in the transposition of the insertion sequence IS5.</text>
</comment>
<dbReference type="InterPro" id="IPR008490">
    <property type="entry name" value="Transposase_InsH_N"/>
</dbReference>
<feature type="non-terminal residue" evidence="8">
    <location>
        <position position="182"/>
    </location>
</feature>
<comment type="caution">
    <text evidence="8">The sequence shown here is derived from an EMBL/GenBank/DDBJ whole genome shotgun (WGS) entry which is preliminary data.</text>
</comment>
<reference evidence="8 9" key="1">
    <citation type="submission" date="2014-12" db="EMBL/GenBank/DDBJ databases">
        <authorList>
            <person name="Baeyen S."/>
        </authorList>
    </citation>
    <scope>NUCLEOTIDE SEQUENCE [LARGE SCALE GENOMIC DNA]</scope>
    <source>
        <strain evidence="8 9">LMG 28496</strain>
    </source>
</reference>
<dbReference type="Proteomes" id="UP000037201">
    <property type="component" value="Unassembled WGS sequence"/>
</dbReference>
<dbReference type="Pfam" id="PF01609">
    <property type="entry name" value="DDE_Tnp_1"/>
    <property type="match status" value="1"/>
</dbReference>
<evidence type="ECO:0000313" key="9">
    <source>
        <dbReference type="Proteomes" id="UP000037201"/>
    </source>
</evidence>
<evidence type="ECO:0000259" key="6">
    <source>
        <dbReference type="Pfam" id="PF01609"/>
    </source>
</evidence>
<dbReference type="NCBIfam" id="NF033581">
    <property type="entry name" value="transpos_IS5_4"/>
    <property type="match status" value="1"/>
</dbReference>
<dbReference type="InterPro" id="IPR002559">
    <property type="entry name" value="Transposase_11"/>
</dbReference>
<dbReference type="PANTHER" id="PTHR35604:SF2">
    <property type="entry name" value="TRANSPOSASE INSH FOR INSERTION SEQUENCE ELEMENT IS5A-RELATED"/>
    <property type="match status" value="1"/>
</dbReference>
<keyword evidence="4" id="KW-0238">DNA-binding</keyword>
<protein>
    <submittedName>
        <fullName evidence="8">Transposase</fullName>
    </submittedName>
</protein>
<dbReference type="Pfam" id="PF05598">
    <property type="entry name" value="DUF772"/>
    <property type="match status" value="1"/>
</dbReference>
<name>A0ABR5JTY1_9PSED</name>
<keyword evidence="9" id="KW-1185">Reference proteome</keyword>
<sequence>FGFSDEGCEDAVYDSQAIRGFMGIDLGRESAPDATTLLRFRRLLEVHQLTRLLFETINQHLASRGLLLKEGTIVDATLIAAPPSVKNREGKRDPEMHQAKKGNQWHFGMKAHIGVDAASGLVHSVVGTAANVADVTQVDQLLHGDETYVSGDAGYTGAAKRPEHAERDVIWSIAARPSSYKQ</sequence>
<evidence type="ECO:0000256" key="2">
    <source>
        <dbReference type="ARBA" id="ARBA00010075"/>
    </source>
</evidence>
<feature type="non-terminal residue" evidence="8">
    <location>
        <position position="1"/>
    </location>
</feature>
<evidence type="ECO:0000313" key="8">
    <source>
        <dbReference type="EMBL" id="KOP60823.1"/>
    </source>
</evidence>
<evidence type="ECO:0000259" key="7">
    <source>
        <dbReference type="Pfam" id="PF05598"/>
    </source>
</evidence>
<dbReference type="EMBL" id="JUEU01000035">
    <property type="protein sequence ID" value="KOP60823.1"/>
    <property type="molecule type" value="Genomic_DNA"/>
</dbReference>
<keyword evidence="3" id="KW-0815">Transposition</keyword>
<dbReference type="PANTHER" id="PTHR35604">
    <property type="entry name" value="TRANSPOSASE INSH FOR INSERTION SEQUENCE ELEMENT IS5A-RELATED"/>
    <property type="match status" value="1"/>
</dbReference>
<evidence type="ECO:0000256" key="1">
    <source>
        <dbReference type="ARBA" id="ARBA00003544"/>
    </source>
</evidence>